<comment type="subcellular location">
    <subcellularLocation>
        <location evidence="1">Cell inner membrane</location>
        <topology evidence="1">Single-pass membrane protein</topology>
        <orientation evidence="1">Cytoplasmic side</orientation>
    </subcellularLocation>
    <subcellularLocation>
        <location evidence="12">Cell membrane</location>
    </subcellularLocation>
</comment>
<dbReference type="PANTHER" id="PTHR42755:SF1">
    <property type="entry name" value="3-DEOXY-D-MANNO-OCTULOSONIC ACID TRANSFERASE, MITOCHONDRIAL-RELATED"/>
    <property type="match status" value="1"/>
</dbReference>
<dbReference type="Proteomes" id="UP001139319">
    <property type="component" value="Unassembled WGS sequence"/>
</dbReference>
<dbReference type="FunFam" id="3.40.50.11720:FF:000001">
    <property type="entry name" value="3-deoxy-D-manno-octulosonic acid transferase"/>
    <property type="match status" value="1"/>
</dbReference>
<keyword evidence="12" id="KW-0448">Lipopolysaccharide biosynthesis</keyword>
<keyword evidence="15" id="KW-1185">Reference proteome</keyword>
<organism evidence="14 15">
    <name type="scientific">Gilvimarinus xylanilyticus</name>
    <dbReference type="NCBI Taxonomy" id="2944139"/>
    <lineage>
        <taxon>Bacteria</taxon>
        <taxon>Pseudomonadati</taxon>
        <taxon>Pseudomonadota</taxon>
        <taxon>Gammaproteobacteria</taxon>
        <taxon>Cellvibrionales</taxon>
        <taxon>Cellvibrionaceae</taxon>
        <taxon>Gilvimarinus</taxon>
    </lineage>
</organism>
<reference evidence="14" key="1">
    <citation type="submission" date="2022-05" db="EMBL/GenBank/DDBJ databases">
        <authorList>
            <person name="Sun H.-N."/>
        </authorList>
    </citation>
    <scope>NUCLEOTIDE SEQUENCE</scope>
    <source>
        <strain evidence="14">HB14</strain>
    </source>
</reference>
<evidence type="ECO:0000256" key="3">
    <source>
        <dbReference type="ARBA" id="ARBA00006380"/>
    </source>
</evidence>
<evidence type="ECO:0000256" key="7">
    <source>
        <dbReference type="ARBA" id="ARBA00022968"/>
    </source>
</evidence>
<keyword evidence="12" id="KW-0472">Membrane</keyword>
<evidence type="ECO:0000256" key="12">
    <source>
        <dbReference type="RuleBase" id="RU365103"/>
    </source>
</evidence>
<evidence type="ECO:0000256" key="9">
    <source>
        <dbReference type="ARBA" id="ARBA00049183"/>
    </source>
</evidence>
<evidence type="ECO:0000256" key="1">
    <source>
        <dbReference type="ARBA" id="ARBA00004388"/>
    </source>
</evidence>
<dbReference type="InterPro" id="IPR038107">
    <property type="entry name" value="Glycos_transf_N_sf"/>
</dbReference>
<reference evidence="14" key="2">
    <citation type="submission" date="2023-01" db="EMBL/GenBank/DDBJ databases">
        <title>Gilvimarinus xylanilyticus HB14 isolated from Caulerpa lentillifera aquaculture base in Hainan, China.</title>
        <authorList>
            <person name="Zhang Y.-J."/>
        </authorList>
    </citation>
    <scope>NUCLEOTIDE SEQUENCE</scope>
    <source>
        <strain evidence="14">HB14</strain>
    </source>
</reference>
<evidence type="ECO:0000313" key="14">
    <source>
        <dbReference type="EMBL" id="MCP8899480.1"/>
    </source>
</evidence>
<dbReference type="InterPro" id="IPR039901">
    <property type="entry name" value="Kdotransferase"/>
</dbReference>
<comment type="function">
    <text evidence="12">Involved in lipopolysaccharide (LPS) biosynthesis. Catalyzes the transfer of 3-deoxy-D-manno-octulosonate (Kdo) residue(s) from CMP-Kdo to lipid IV(A), the tetraacyldisaccharide-1,4'-bisphosphate precursor of lipid A.</text>
</comment>
<proteinExistence type="inferred from homology"/>
<dbReference type="GO" id="GO:0009244">
    <property type="term" value="P:lipopolysaccharide core region biosynthetic process"/>
    <property type="evidence" value="ECO:0007669"/>
    <property type="project" value="UniProtKB-UniRule"/>
</dbReference>
<comment type="caution">
    <text evidence="14">The sequence shown here is derived from an EMBL/GenBank/DDBJ whole genome shotgun (WGS) entry which is preliminary data.</text>
</comment>
<dbReference type="Gene3D" id="3.40.50.11720">
    <property type="entry name" value="3-Deoxy-D-manno-octulosonic-acid transferase, N-terminal domain"/>
    <property type="match status" value="1"/>
</dbReference>
<evidence type="ECO:0000256" key="11">
    <source>
        <dbReference type="PIRSR" id="PIRSR639901-2"/>
    </source>
</evidence>
<keyword evidence="7" id="KW-0812">Transmembrane</keyword>
<keyword evidence="7" id="KW-0735">Signal-anchor</keyword>
<feature type="active site" description="Proton acceptor" evidence="10">
    <location>
        <position position="60"/>
    </location>
</feature>
<dbReference type="Pfam" id="PF04413">
    <property type="entry name" value="Glycos_transf_N"/>
    <property type="match status" value="1"/>
</dbReference>
<protein>
    <recommendedName>
        <fullName evidence="5 12">3-deoxy-D-manno-octulosonic acid transferase</fullName>
        <shortName evidence="12">Kdo transferase</shortName>
        <ecNumber evidence="4 12">2.4.99.12</ecNumber>
    </recommendedName>
    <alternativeName>
        <fullName evidence="8 12">Lipid IV(A) 3-deoxy-D-manno-octulosonic acid transferase</fullName>
    </alternativeName>
</protein>
<feature type="site" description="Transition state stabilizer" evidence="11">
    <location>
        <position position="129"/>
    </location>
</feature>
<keyword evidence="14" id="KW-0328">Glycosyltransferase</keyword>
<feature type="site" description="Transition state stabilizer" evidence="11">
    <location>
        <position position="207"/>
    </location>
</feature>
<sequence length="424" mass="47323">MRLLYTLIYVLLIPLVLLRQCWRARRDRRHIERLAERFGWVSAPAKQKKRLWLHTVSVGEFLGALPLIHQLLQRDDLELCITSTTITGSERVRNTLGDKVLHSYMPYDLPFAISRFVDRLQPDALVIMETELWPNTLAVVGRKRLPSVLINARLSERSARGYGRFAKLSAAMLSHLSAAAIQQQADADRFTQLGLVPAKALVTGNIKFDIRLTDQLREQSQQLANQWNPSGRRQVWLVASTHNSEDEIILDSLSKLREQGIGADKLLLVLVPRHPERFDRVGELIHSRGFSCVRRSAQQAPCAQTDVVLGDTMGELMLLYGASDIVFMGGTLADVGGHNFIEPAVWAKPLLGGPVLYNFAEVSRLLIEAQALKITPDAEAIAAEVKRLFADDSARVHAGQAALQVAEQNRGALARTVAVIERFI</sequence>
<dbReference type="InterPro" id="IPR007507">
    <property type="entry name" value="Glycos_transf_N"/>
</dbReference>
<dbReference type="FunFam" id="3.40.50.2000:FF:000032">
    <property type="entry name" value="3-deoxy-D-manno-octulosonic acid transferase"/>
    <property type="match status" value="1"/>
</dbReference>
<evidence type="ECO:0000256" key="8">
    <source>
        <dbReference type="ARBA" id="ARBA00031445"/>
    </source>
</evidence>
<dbReference type="NCBIfam" id="NF004388">
    <property type="entry name" value="PRK05749.1-4"/>
    <property type="match status" value="1"/>
</dbReference>
<dbReference type="AlphaFoldDB" id="A0A9X2I361"/>
<dbReference type="RefSeq" id="WP_253967778.1">
    <property type="nucleotide sequence ID" value="NZ_JAMFTH010000002.1"/>
</dbReference>
<dbReference type="SUPFAM" id="SSF53756">
    <property type="entry name" value="UDP-Glycosyltransferase/glycogen phosphorylase"/>
    <property type="match status" value="1"/>
</dbReference>
<dbReference type="PANTHER" id="PTHR42755">
    <property type="entry name" value="3-DEOXY-MANNO-OCTULOSONATE CYTIDYLYLTRANSFERASE"/>
    <property type="match status" value="1"/>
</dbReference>
<dbReference type="EMBL" id="JAMFTH010000002">
    <property type="protein sequence ID" value="MCP8899480.1"/>
    <property type="molecule type" value="Genomic_DNA"/>
</dbReference>
<dbReference type="Gene3D" id="3.40.50.2000">
    <property type="entry name" value="Glycogen Phosphorylase B"/>
    <property type="match status" value="1"/>
</dbReference>
<evidence type="ECO:0000313" key="15">
    <source>
        <dbReference type="Proteomes" id="UP001139319"/>
    </source>
</evidence>
<evidence type="ECO:0000259" key="13">
    <source>
        <dbReference type="Pfam" id="PF04413"/>
    </source>
</evidence>
<dbReference type="GO" id="GO:0005886">
    <property type="term" value="C:plasma membrane"/>
    <property type="evidence" value="ECO:0007669"/>
    <property type="project" value="UniProtKB-SubCell"/>
</dbReference>
<feature type="domain" description="3-deoxy-D-manno-octulosonic-acid transferase N-terminal" evidence="13">
    <location>
        <begin position="32"/>
        <end position="210"/>
    </location>
</feature>
<evidence type="ECO:0000256" key="10">
    <source>
        <dbReference type="PIRSR" id="PIRSR639901-1"/>
    </source>
</evidence>
<comment type="similarity">
    <text evidence="3">Belongs to the glycosyltransferase group 1 family. Glycosyltransferase 30 subfamily.</text>
</comment>
<name>A0A9X2I361_9GAMM</name>
<evidence type="ECO:0000256" key="2">
    <source>
        <dbReference type="ARBA" id="ARBA00004713"/>
    </source>
</evidence>
<keyword evidence="12" id="KW-1003">Cell membrane</keyword>
<evidence type="ECO:0000256" key="6">
    <source>
        <dbReference type="ARBA" id="ARBA00022679"/>
    </source>
</evidence>
<evidence type="ECO:0000256" key="4">
    <source>
        <dbReference type="ARBA" id="ARBA00012621"/>
    </source>
</evidence>
<gene>
    <name evidence="14" type="primary">waaA</name>
    <name evidence="14" type="ORF">M6D89_09240</name>
</gene>
<keyword evidence="6 12" id="KW-0808">Transferase</keyword>
<evidence type="ECO:0000256" key="5">
    <source>
        <dbReference type="ARBA" id="ARBA00019077"/>
    </source>
</evidence>
<dbReference type="GO" id="GO:0009245">
    <property type="term" value="P:lipid A biosynthetic process"/>
    <property type="evidence" value="ECO:0007669"/>
    <property type="project" value="TreeGrafter"/>
</dbReference>
<comment type="pathway">
    <text evidence="2 12">Bacterial outer membrane biogenesis; LPS core biosynthesis.</text>
</comment>
<accession>A0A9X2I361</accession>
<comment type="catalytic activity">
    <reaction evidence="9 12">
        <text>lipid IVA (E. coli) + CMP-3-deoxy-beta-D-manno-octulosonate = alpha-Kdo-(2-&gt;6)-lipid IVA (E. coli) + CMP + H(+)</text>
        <dbReference type="Rhea" id="RHEA:28066"/>
        <dbReference type="ChEBI" id="CHEBI:15378"/>
        <dbReference type="ChEBI" id="CHEBI:58603"/>
        <dbReference type="ChEBI" id="CHEBI:60364"/>
        <dbReference type="ChEBI" id="CHEBI:60377"/>
        <dbReference type="ChEBI" id="CHEBI:85987"/>
        <dbReference type="EC" id="2.4.99.12"/>
    </reaction>
</comment>
<dbReference type="EC" id="2.4.99.12" evidence="4 12"/>
<dbReference type="GO" id="GO:0043842">
    <property type="term" value="F:Kdo transferase activity"/>
    <property type="evidence" value="ECO:0007669"/>
    <property type="project" value="UniProtKB-EC"/>
</dbReference>